<keyword evidence="3" id="KW-1185">Reference proteome</keyword>
<dbReference type="AlphaFoldDB" id="A0A4U0XQK2"/>
<dbReference type="EMBL" id="NAJQ01000081">
    <property type="protein sequence ID" value="TKA79832.1"/>
    <property type="molecule type" value="Genomic_DNA"/>
</dbReference>
<gene>
    <name evidence="2" type="ORF">B0A55_02784</name>
</gene>
<organism evidence="2 3">
    <name type="scientific">Friedmanniomyces simplex</name>
    <dbReference type="NCBI Taxonomy" id="329884"/>
    <lineage>
        <taxon>Eukaryota</taxon>
        <taxon>Fungi</taxon>
        <taxon>Dikarya</taxon>
        <taxon>Ascomycota</taxon>
        <taxon>Pezizomycotina</taxon>
        <taxon>Dothideomycetes</taxon>
        <taxon>Dothideomycetidae</taxon>
        <taxon>Mycosphaerellales</taxon>
        <taxon>Teratosphaeriaceae</taxon>
        <taxon>Friedmanniomyces</taxon>
    </lineage>
</organism>
<protein>
    <submittedName>
        <fullName evidence="2">Uncharacterized protein</fullName>
    </submittedName>
</protein>
<evidence type="ECO:0000313" key="2">
    <source>
        <dbReference type="EMBL" id="TKA79832.1"/>
    </source>
</evidence>
<name>A0A4U0XQK2_9PEZI</name>
<comment type="caution">
    <text evidence="2">The sequence shown here is derived from an EMBL/GenBank/DDBJ whole genome shotgun (WGS) entry which is preliminary data.</text>
</comment>
<evidence type="ECO:0000256" key="1">
    <source>
        <dbReference type="SAM" id="MobiDB-lite"/>
    </source>
</evidence>
<sequence length="162" mass="17778">MERRSSSKRRSAEPPKLDTDLPPEERDAPLDLIPTVRELNMAEYCNAYSDLSLATLGIAFPKGHDTHKELSDDLSLTATPSGDEMEGEVSVLIARELLPHHRLDVAAEDGRVVSVEQGAWEGILGKAMEAAGDIEHEMLLRLHQVNVVLAGLEVKGAFGWAW</sequence>
<feature type="region of interest" description="Disordered" evidence="1">
    <location>
        <begin position="1"/>
        <end position="28"/>
    </location>
</feature>
<dbReference type="Proteomes" id="UP000309340">
    <property type="component" value="Unassembled WGS sequence"/>
</dbReference>
<evidence type="ECO:0000313" key="3">
    <source>
        <dbReference type="Proteomes" id="UP000309340"/>
    </source>
</evidence>
<reference evidence="2 3" key="1">
    <citation type="submission" date="2017-03" db="EMBL/GenBank/DDBJ databases">
        <title>Genomes of endolithic fungi from Antarctica.</title>
        <authorList>
            <person name="Coleine C."/>
            <person name="Masonjones S."/>
            <person name="Stajich J.E."/>
        </authorList>
    </citation>
    <scope>NUCLEOTIDE SEQUENCE [LARGE SCALE GENOMIC DNA]</scope>
    <source>
        <strain evidence="2 3">CCFEE 5184</strain>
    </source>
</reference>
<proteinExistence type="predicted"/>
<dbReference type="OrthoDB" id="3918718at2759"/>
<accession>A0A4U0XQK2</accession>